<dbReference type="Pfam" id="PF00248">
    <property type="entry name" value="Aldo_ket_red"/>
    <property type="match status" value="1"/>
</dbReference>
<dbReference type="OrthoDB" id="48988at2759"/>
<evidence type="ECO:0000256" key="1">
    <source>
        <dbReference type="ARBA" id="ARBA00023002"/>
    </source>
</evidence>
<comment type="caution">
    <text evidence="3">The sequence shown here is derived from an EMBL/GenBank/DDBJ whole genome shotgun (WGS) entry which is preliminary data.</text>
</comment>
<dbReference type="AlphaFoldDB" id="A0A9P9Y797"/>
<dbReference type="EMBL" id="JAGIXG020000003">
    <property type="protein sequence ID" value="KAI6784827.1"/>
    <property type="molecule type" value="Genomic_DNA"/>
</dbReference>
<dbReference type="InterPro" id="IPR036812">
    <property type="entry name" value="NAD(P)_OxRdtase_dom_sf"/>
</dbReference>
<evidence type="ECO:0000259" key="2">
    <source>
        <dbReference type="Pfam" id="PF00248"/>
    </source>
</evidence>
<organism evidence="3 4">
    <name type="scientific">Emericellopsis cladophorae</name>
    <dbReference type="NCBI Taxonomy" id="2686198"/>
    <lineage>
        <taxon>Eukaryota</taxon>
        <taxon>Fungi</taxon>
        <taxon>Dikarya</taxon>
        <taxon>Ascomycota</taxon>
        <taxon>Pezizomycotina</taxon>
        <taxon>Sordariomycetes</taxon>
        <taxon>Hypocreomycetidae</taxon>
        <taxon>Hypocreales</taxon>
        <taxon>Bionectriaceae</taxon>
        <taxon>Emericellopsis</taxon>
    </lineage>
</organism>
<reference evidence="3" key="1">
    <citation type="journal article" date="2021" name="J Fungi (Basel)">
        <title>Genomic and Metabolomic Analyses of the Marine Fungus Emericellopsis cladophorae: Insights into Saltwater Adaptability Mechanisms and Its Biosynthetic Potential.</title>
        <authorList>
            <person name="Goncalves M.F.M."/>
            <person name="Hilario S."/>
            <person name="Van de Peer Y."/>
            <person name="Esteves A.C."/>
            <person name="Alves A."/>
        </authorList>
    </citation>
    <scope>NUCLEOTIDE SEQUENCE</scope>
    <source>
        <strain evidence="3">MUM 19.33</strain>
    </source>
</reference>
<accession>A0A9P9Y797</accession>
<protein>
    <recommendedName>
        <fullName evidence="2">NADP-dependent oxidoreductase domain-containing protein</fullName>
    </recommendedName>
</protein>
<name>A0A9P9Y797_9HYPO</name>
<sequence length="499" mass="54844">MATTTPNLVLGMFCVGDLSTMATVRFDKPEKVKDLLDAFAARGYDHLDTSRMYGASEDRMGAVSAGDRFTIDTKVTSLIPGAHTRDKVLREIDASLESLKIRTINTEYLHVPDRDTDPLEACEAVNKAFREGKIKQWGLSNYTADEVEDFVRLCEKHGYVKPSVYQGHYNAVVRSNEEKLFPVLRKHGMAFYAFSPAAGGLFAGNHRNVRPGSRFDPSHGPGALYAGFYLNPCILNAVEEAVSMASKYGISGHAASLRWTAHHSALSRAHGDSVIIGVSSMEQLHSNIDAIEAGQPASAKTKRKAHSHAARAAHARARRLEVKRYTQQRTLTHSEHKLFHHYITIVFPGLNATCPVLTQVSSGARSLAENWLLFSSTSFHFLRGFLLSACRHLAMAYPEAGYENVAQQYKWRYIRALQQELAVGHGLISAATATLAMVLVFDDISIGDFATAAQHAMGVVQIVHSVGGFASMEKMGSFVRYNLLNCALGDESLLFSSFT</sequence>
<evidence type="ECO:0000313" key="4">
    <source>
        <dbReference type="Proteomes" id="UP001055219"/>
    </source>
</evidence>
<reference evidence="3" key="2">
    <citation type="submission" date="2022-07" db="EMBL/GenBank/DDBJ databases">
        <authorList>
            <person name="Goncalves M.F.M."/>
            <person name="Hilario S."/>
            <person name="Van De Peer Y."/>
            <person name="Esteves A.C."/>
            <person name="Alves A."/>
        </authorList>
    </citation>
    <scope>NUCLEOTIDE SEQUENCE</scope>
    <source>
        <strain evidence="3">MUM 19.33</strain>
    </source>
</reference>
<dbReference type="InterPro" id="IPR050523">
    <property type="entry name" value="AKR_Detox_Biosynth"/>
</dbReference>
<dbReference type="InterPro" id="IPR023210">
    <property type="entry name" value="NADP_OxRdtase_dom"/>
</dbReference>
<feature type="domain" description="NADP-dependent oxidoreductase" evidence="2">
    <location>
        <begin position="9"/>
        <end position="293"/>
    </location>
</feature>
<dbReference type="CDD" id="cd19075">
    <property type="entry name" value="AKR_AKR7A1-5"/>
    <property type="match status" value="1"/>
</dbReference>
<dbReference type="RefSeq" id="XP_051365683.1">
    <property type="nucleotide sequence ID" value="XM_051502497.1"/>
</dbReference>
<dbReference type="PANTHER" id="PTHR43364">
    <property type="entry name" value="NADH-SPECIFIC METHYLGLYOXAL REDUCTASE-RELATED"/>
    <property type="match status" value="1"/>
</dbReference>
<dbReference type="Proteomes" id="UP001055219">
    <property type="component" value="Unassembled WGS sequence"/>
</dbReference>
<proteinExistence type="predicted"/>
<dbReference type="GeneID" id="75834393"/>
<dbReference type="PANTHER" id="PTHR43364:SF4">
    <property type="entry name" value="NAD(P)-LINKED OXIDOREDUCTASE SUPERFAMILY PROTEIN"/>
    <property type="match status" value="1"/>
</dbReference>
<evidence type="ECO:0000313" key="3">
    <source>
        <dbReference type="EMBL" id="KAI6784827.1"/>
    </source>
</evidence>
<dbReference type="SUPFAM" id="SSF51430">
    <property type="entry name" value="NAD(P)-linked oxidoreductase"/>
    <property type="match status" value="1"/>
</dbReference>
<dbReference type="Gene3D" id="3.20.20.100">
    <property type="entry name" value="NADP-dependent oxidoreductase domain"/>
    <property type="match status" value="1"/>
</dbReference>
<keyword evidence="1" id="KW-0560">Oxidoreductase</keyword>
<keyword evidence="4" id="KW-1185">Reference proteome</keyword>
<dbReference type="GO" id="GO:0016491">
    <property type="term" value="F:oxidoreductase activity"/>
    <property type="evidence" value="ECO:0007669"/>
    <property type="project" value="UniProtKB-KW"/>
</dbReference>
<gene>
    <name evidence="3" type="ORF">J7T54_007920</name>
</gene>